<dbReference type="InterPro" id="IPR013154">
    <property type="entry name" value="ADH-like_N"/>
</dbReference>
<dbReference type="InterPro" id="IPR036291">
    <property type="entry name" value="NAD(P)-bd_dom_sf"/>
</dbReference>
<feature type="domain" description="Enoyl reductase (ER)" evidence="2">
    <location>
        <begin position="10"/>
        <end position="311"/>
    </location>
</feature>
<evidence type="ECO:0000256" key="1">
    <source>
        <dbReference type="ARBA" id="ARBA00023002"/>
    </source>
</evidence>
<gene>
    <name evidence="3" type="ORF">NARC_40005</name>
</gene>
<dbReference type="GO" id="GO:0016491">
    <property type="term" value="F:oxidoreductase activity"/>
    <property type="evidence" value="ECO:0007669"/>
    <property type="project" value="UniProtKB-KW"/>
</dbReference>
<keyword evidence="1" id="KW-0560">Oxidoreductase</keyword>
<dbReference type="Proteomes" id="UP000315289">
    <property type="component" value="Unassembled WGS sequence"/>
</dbReference>
<dbReference type="PROSITE" id="PS01162">
    <property type="entry name" value="QOR_ZETA_CRYSTAL"/>
    <property type="match status" value="1"/>
</dbReference>
<dbReference type="SUPFAM" id="SSF51735">
    <property type="entry name" value="NAD(P)-binding Rossmann-fold domains"/>
    <property type="match status" value="1"/>
</dbReference>
<dbReference type="Pfam" id="PF13602">
    <property type="entry name" value="ADH_zinc_N_2"/>
    <property type="match status" value="1"/>
</dbReference>
<dbReference type="Gene3D" id="3.90.180.10">
    <property type="entry name" value="Medium-chain alcohol dehydrogenases, catalytic domain"/>
    <property type="match status" value="1"/>
</dbReference>
<dbReference type="AlphaFoldDB" id="A0A557SWR8"/>
<evidence type="ECO:0000313" key="4">
    <source>
        <dbReference type="Proteomes" id="UP000315289"/>
    </source>
</evidence>
<dbReference type="CDD" id="cd05289">
    <property type="entry name" value="MDR_like_2"/>
    <property type="match status" value="1"/>
</dbReference>
<proteinExistence type="predicted"/>
<dbReference type="Pfam" id="PF08240">
    <property type="entry name" value="ADH_N"/>
    <property type="match status" value="1"/>
</dbReference>
<dbReference type="PANTHER" id="PTHR11695">
    <property type="entry name" value="ALCOHOL DEHYDROGENASE RELATED"/>
    <property type="match status" value="1"/>
</dbReference>
<dbReference type="InterPro" id="IPR002364">
    <property type="entry name" value="Quin_OxRdtase/zeta-crystal_CS"/>
</dbReference>
<name>A0A557SWR8_9ARCH</name>
<evidence type="ECO:0000313" key="3">
    <source>
        <dbReference type="EMBL" id="TVP41046.1"/>
    </source>
</evidence>
<dbReference type="PANTHER" id="PTHR11695:SF294">
    <property type="entry name" value="RETICULON-4-INTERACTING PROTEIN 1, MITOCHONDRIAL"/>
    <property type="match status" value="1"/>
</dbReference>
<dbReference type="InterPro" id="IPR011032">
    <property type="entry name" value="GroES-like_sf"/>
</dbReference>
<dbReference type="InterPro" id="IPR050700">
    <property type="entry name" value="YIM1/Zinc_Alcohol_DH_Fams"/>
</dbReference>
<dbReference type="SMART" id="SM00829">
    <property type="entry name" value="PKS_ER"/>
    <property type="match status" value="1"/>
</dbReference>
<evidence type="ECO:0000259" key="2">
    <source>
        <dbReference type="SMART" id="SM00829"/>
    </source>
</evidence>
<dbReference type="InterPro" id="IPR020843">
    <property type="entry name" value="ER"/>
</dbReference>
<dbReference type="Gene3D" id="3.40.50.720">
    <property type="entry name" value="NAD(P)-binding Rossmann-like Domain"/>
    <property type="match status" value="1"/>
</dbReference>
<comment type="caution">
    <text evidence="3">The sequence shown here is derived from an EMBL/GenBank/DDBJ whole genome shotgun (WGS) entry which is preliminary data.</text>
</comment>
<keyword evidence="4" id="KW-1185">Reference proteome</keyword>
<dbReference type="RefSeq" id="WP_144729160.1">
    <property type="nucleotide sequence ID" value="NZ_ML675580.1"/>
</dbReference>
<reference evidence="3 4" key="1">
    <citation type="journal article" date="2019" name="Front. Microbiol.">
        <title>Ammonia Oxidation by the Arctic Terrestrial Thaumarchaeote Candidatus Nitrosocosmicus arcticus Is Stimulated by Increasing Temperatures.</title>
        <authorList>
            <person name="Alves R.J.E."/>
            <person name="Kerou M."/>
            <person name="Zappe A."/>
            <person name="Bittner R."/>
            <person name="Abby S.S."/>
            <person name="Schmidt H.A."/>
            <person name="Pfeifer K."/>
            <person name="Schleper C."/>
        </authorList>
    </citation>
    <scope>NUCLEOTIDE SEQUENCE [LARGE SCALE GENOMIC DNA]</scope>
    <source>
        <strain evidence="3 4">Kfb</strain>
    </source>
</reference>
<accession>A0A557SWR8</accession>
<dbReference type="OrthoDB" id="146629at2157"/>
<protein>
    <submittedName>
        <fullName evidence="3">Putative NAD-dependent alcohol dehydrogenase</fullName>
    </submittedName>
</protein>
<dbReference type="GO" id="GO:0008270">
    <property type="term" value="F:zinc ion binding"/>
    <property type="evidence" value="ECO:0007669"/>
    <property type="project" value="InterPro"/>
</dbReference>
<sequence length="313" mass="34129">MKSVQINKYGGSDVIEINKNTEMPNISSDRVLVSIKAAGVNPVDWKIREGFMKEMIPLQFPSTLGMDLSGIIRQVGGQDSPTDFKEGDEVYGQASIQNGGSGAFAELALANMNIIAPKPKSLSHIEAAALPLVGVSAWQGIVENMNLSEGQKILIHGGAGGIGSIAIQLAKFLRAYVATTISADDKDFVKKLGADEVIDYKKNSFEDLLHDYDAVFDTVGGETYTKSFKVVKRNGIIVSMLEQPNTDLMGKFGVKAVFLFTQVNRERLTQLGQWVDQNNIKVNVENTFSLDEASKALNYVKDVHPRGKIVLTM</sequence>
<organism evidence="3 4">
    <name type="scientific">Candidatus Nitrosocosmicus arcticus</name>
    <dbReference type="NCBI Taxonomy" id="2035267"/>
    <lineage>
        <taxon>Archaea</taxon>
        <taxon>Nitrososphaerota</taxon>
        <taxon>Nitrososphaeria</taxon>
        <taxon>Nitrososphaerales</taxon>
        <taxon>Nitrososphaeraceae</taxon>
        <taxon>Candidatus Nitrosocosmicus</taxon>
    </lineage>
</organism>
<dbReference type="SUPFAM" id="SSF50129">
    <property type="entry name" value="GroES-like"/>
    <property type="match status" value="1"/>
</dbReference>
<dbReference type="EMBL" id="VOAH01000004">
    <property type="protein sequence ID" value="TVP41046.1"/>
    <property type="molecule type" value="Genomic_DNA"/>
</dbReference>